<dbReference type="InterPro" id="IPR036259">
    <property type="entry name" value="MFS_trans_sf"/>
</dbReference>
<gene>
    <name evidence="7" type="ORF">TCNE_LOCUS6290</name>
</gene>
<evidence type="ECO:0000256" key="3">
    <source>
        <dbReference type="ARBA" id="ARBA00022692"/>
    </source>
</evidence>
<reference evidence="7 8" key="2">
    <citation type="submission" date="2018-11" db="EMBL/GenBank/DDBJ databases">
        <authorList>
            <consortium name="Pathogen Informatics"/>
        </authorList>
    </citation>
    <scope>NUCLEOTIDE SEQUENCE [LARGE SCALE GENOMIC DNA]</scope>
</reference>
<evidence type="ECO:0000256" key="5">
    <source>
        <dbReference type="ARBA" id="ARBA00023136"/>
    </source>
</evidence>
<evidence type="ECO:0000313" key="9">
    <source>
        <dbReference type="WBParaSite" id="TCNE_0000629001-mRNA-1"/>
    </source>
</evidence>
<name>A0A183UCS0_TOXCA</name>
<evidence type="ECO:0000256" key="1">
    <source>
        <dbReference type="ARBA" id="ARBA00004141"/>
    </source>
</evidence>
<evidence type="ECO:0000256" key="2">
    <source>
        <dbReference type="ARBA" id="ARBA00022448"/>
    </source>
</evidence>
<dbReference type="GO" id="GO:0016020">
    <property type="term" value="C:membrane"/>
    <property type="evidence" value="ECO:0007669"/>
    <property type="project" value="UniProtKB-SubCell"/>
</dbReference>
<evidence type="ECO:0000313" key="8">
    <source>
        <dbReference type="Proteomes" id="UP000050794"/>
    </source>
</evidence>
<accession>A0A183UCS0</accession>
<organism evidence="8 9">
    <name type="scientific">Toxocara canis</name>
    <name type="common">Canine roundworm</name>
    <dbReference type="NCBI Taxonomy" id="6265"/>
    <lineage>
        <taxon>Eukaryota</taxon>
        <taxon>Metazoa</taxon>
        <taxon>Ecdysozoa</taxon>
        <taxon>Nematoda</taxon>
        <taxon>Chromadorea</taxon>
        <taxon>Rhabditida</taxon>
        <taxon>Spirurina</taxon>
        <taxon>Ascaridomorpha</taxon>
        <taxon>Ascaridoidea</taxon>
        <taxon>Toxocaridae</taxon>
        <taxon>Toxocara</taxon>
    </lineage>
</organism>
<feature type="transmembrane region" description="Helical" evidence="6">
    <location>
        <begin position="96"/>
        <end position="120"/>
    </location>
</feature>
<evidence type="ECO:0000256" key="4">
    <source>
        <dbReference type="ARBA" id="ARBA00022989"/>
    </source>
</evidence>
<keyword evidence="2" id="KW-0813">Transport</keyword>
<feature type="transmembrane region" description="Helical" evidence="6">
    <location>
        <begin position="351"/>
        <end position="370"/>
    </location>
</feature>
<dbReference type="PANTHER" id="PTHR43385:SF1">
    <property type="entry name" value="RIBOFLAVIN TRANSPORTER RIBJ"/>
    <property type="match status" value="1"/>
</dbReference>
<proteinExistence type="predicted"/>
<dbReference type="InterPro" id="IPR052983">
    <property type="entry name" value="MFS_Riboflavin_Transporter"/>
</dbReference>
<evidence type="ECO:0000256" key="6">
    <source>
        <dbReference type="SAM" id="Phobius"/>
    </source>
</evidence>
<keyword evidence="4 6" id="KW-1133">Transmembrane helix</keyword>
<feature type="transmembrane region" description="Helical" evidence="6">
    <location>
        <begin position="251"/>
        <end position="270"/>
    </location>
</feature>
<evidence type="ECO:0000313" key="7">
    <source>
        <dbReference type="EMBL" id="VDM37597.1"/>
    </source>
</evidence>
<keyword evidence="3 6" id="KW-0812">Transmembrane</keyword>
<feature type="transmembrane region" description="Helical" evidence="6">
    <location>
        <begin position="376"/>
        <end position="399"/>
    </location>
</feature>
<protein>
    <submittedName>
        <fullName evidence="7 9">Uncharacterized protein</fullName>
    </submittedName>
</protein>
<sequence length="413" mass="45685">MSTIPSKQSCAVCLNAGLRSLCSETLAAPPKGAQSDRCDRAIAGRVRQVEVVFRFHCLLADFWNESLAHGSDASLVSCFTHMSSIAASYFSIQHSFVLLLLTFGRIAGFGQGIAYNCVLINMRQWFPHRTGLAAGVILGGFGCAAFIFAPFQTNFINPNNNAVNEKGCLSRTVFLNEFLKCFLLWPLSLRYFNSSDYSFSRKRHRFSSPQIHSHNNLHSSFCLVELLSRATFSVRLLRKNQPLRSFEVSDALRSSTIAVLFVTLLFKSLWLEVISGLYKVAHISVAANITRIGSNGLSDKGTIRQNIFCATCKFSTLVLQTSYQTSMVTVCAVGSALMCTLGFVRFINSSWILTYWPLAGIGADLLSQFIPPYLGYEILFIVVASLLFLSFMLTTIIKLSKYGTSSSMSAQQQ</sequence>
<comment type="subcellular location">
    <subcellularLocation>
        <location evidence="1">Membrane</location>
        <topology evidence="1">Multi-pass membrane protein</topology>
    </subcellularLocation>
</comment>
<keyword evidence="8" id="KW-1185">Reference proteome</keyword>
<dbReference type="PANTHER" id="PTHR43385">
    <property type="entry name" value="RIBOFLAVIN TRANSPORTER RIBJ"/>
    <property type="match status" value="1"/>
</dbReference>
<dbReference type="EMBL" id="UYWY01019467">
    <property type="protein sequence ID" value="VDM37597.1"/>
    <property type="molecule type" value="Genomic_DNA"/>
</dbReference>
<dbReference type="SUPFAM" id="SSF103473">
    <property type="entry name" value="MFS general substrate transporter"/>
    <property type="match status" value="1"/>
</dbReference>
<keyword evidence="5 6" id="KW-0472">Membrane</keyword>
<reference evidence="9" key="1">
    <citation type="submission" date="2016-06" db="UniProtKB">
        <authorList>
            <consortium name="WormBaseParasite"/>
        </authorList>
    </citation>
    <scope>IDENTIFICATION</scope>
</reference>
<dbReference type="WBParaSite" id="TCNE_0000629001-mRNA-1">
    <property type="protein sequence ID" value="TCNE_0000629001-mRNA-1"/>
    <property type="gene ID" value="TCNE_0000629001"/>
</dbReference>
<dbReference type="AlphaFoldDB" id="A0A183UCS0"/>
<feature type="transmembrane region" description="Helical" evidence="6">
    <location>
        <begin position="132"/>
        <end position="153"/>
    </location>
</feature>
<dbReference type="Proteomes" id="UP000050794">
    <property type="component" value="Unassembled WGS sequence"/>
</dbReference>